<sequence length="303" mass="32621">MRGGVDVMNKRSWEGVKDRFIAFFFAANGILTIIILIGIFIFLAYIGLQAFHEISIREFFFGKEWNPTAYGEPKWGILSLVTGTIYIAVISLLIAIPLGVASAIYIAELASPFIREVLKPAIEMIAAIPSVVLGLIGLLIVAPFVAEIFNLPNGLNALTASILVAIMALPTIISISEDVISAIPESYREASLALGATRWQTIKGVILPAASSGIVAASMLGLGRVVGETMVVLMVAGNSRAFPTSILDPVRPITSTIAIEIKEVVQGDLHFQALFALGFVLFLMTFAINLASDIFLTWRQGVR</sequence>
<evidence type="ECO:0000256" key="9">
    <source>
        <dbReference type="RuleBase" id="RU363032"/>
    </source>
</evidence>
<dbReference type="GO" id="GO:0005886">
    <property type="term" value="C:plasma membrane"/>
    <property type="evidence" value="ECO:0007669"/>
    <property type="project" value="UniProtKB-SubCell"/>
</dbReference>
<dbReference type="NCBIfam" id="TIGR02138">
    <property type="entry name" value="phosphate_pstC"/>
    <property type="match status" value="1"/>
</dbReference>
<dbReference type="EMBL" id="LYOR01000005">
    <property type="protein sequence ID" value="OFV65930.1"/>
    <property type="molecule type" value="Genomic_DNA"/>
</dbReference>
<evidence type="ECO:0000313" key="12">
    <source>
        <dbReference type="EMBL" id="OFV65930.1"/>
    </source>
</evidence>
<evidence type="ECO:0000313" key="13">
    <source>
        <dbReference type="Proteomes" id="UP000185779"/>
    </source>
</evidence>
<keyword evidence="5 10" id="KW-0592">Phosphate transport</keyword>
<comment type="function">
    <text evidence="10">Part of the binding-protein-dependent transport system for phosphate; probably responsible for the translocation of the substrate across the membrane.</text>
</comment>
<feature type="transmembrane region" description="Helical" evidence="9">
    <location>
        <begin position="20"/>
        <end position="46"/>
    </location>
</feature>
<keyword evidence="13" id="KW-1185">Reference proteome</keyword>
<dbReference type="InterPro" id="IPR035906">
    <property type="entry name" value="MetI-like_sf"/>
</dbReference>
<evidence type="ECO:0000256" key="8">
    <source>
        <dbReference type="ARBA" id="ARBA00023136"/>
    </source>
</evidence>
<accession>A0A1F2P3V2</accession>
<gene>
    <name evidence="12" type="ORF">SBU_001112</name>
</gene>
<dbReference type="Proteomes" id="UP000185779">
    <property type="component" value="Unassembled WGS sequence"/>
</dbReference>
<evidence type="ECO:0000256" key="5">
    <source>
        <dbReference type="ARBA" id="ARBA00022592"/>
    </source>
</evidence>
<comment type="caution">
    <text evidence="12">The sequence shown here is derived from an EMBL/GenBank/DDBJ whole genome shotgun (WGS) entry which is preliminary data.</text>
</comment>
<dbReference type="SUPFAM" id="SSF161098">
    <property type="entry name" value="MetI-like"/>
    <property type="match status" value="1"/>
</dbReference>
<evidence type="ECO:0000256" key="6">
    <source>
        <dbReference type="ARBA" id="ARBA00022692"/>
    </source>
</evidence>
<proteinExistence type="inferred from homology"/>
<keyword evidence="6 9" id="KW-0812">Transmembrane</keyword>
<keyword evidence="8 9" id="KW-0472">Membrane</keyword>
<dbReference type="GO" id="GO:0005315">
    <property type="term" value="F:phosphate transmembrane transporter activity"/>
    <property type="evidence" value="ECO:0007669"/>
    <property type="project" value="InterPro"/>
</dbReference>
<evidence type="ECO:0000256" key="4">
    <source>
        <dbReference type="ARBA" id="ARBA00022475"/>
    </source>
</evidence>
<dbReference type="InterPro" id="IPR051124">
    <property type="entry name" value="Phosphate_Transport_Permease"/>
</dbReference>
<keyword evidence="3 9" id="KW-0813">Transport</keyword>
<dbReference type="GO" id="GO:0006817">
    <property type="term" value="P:phosphate ion transport"/>
    <property type="evidence" value="ECO:0007669"/>
    <property type="project" value="UniProtKB-KW"/>
</dbReference>
<feature type="transmembrane region" description="Helical" evidence="9">
    <location>
        <begin position="204"/>
        <end position="226"/>
    </location>
</feature>
<feature type="domain" description="ABC transmembrane type-1" evidence="11">
    <location>
        <begin position="81"/>
        <end position="292"/>
    </location>
</feature>
<dbReference type="CDD" id="cd06261">
    <property type="entry name" value="TM_PBP2"/>
    <property type="match status" value="1"/>
</dbReference>
<organism evidence="12 13">
    <name type="scientific">Candidatus Syntropharchaeum butanivorans</name>
    <dbReference type="NCBI Taxonomy" id="1839936"/>
    <lineage>
        <taxon>Archaea</taxon>
        <taxon>Methanobacteriati</taxon>
        <taxon>Methanobacteriota</taxon>
        <taxon>Stenosarchaea group</taxon>
        <taxon>Methanomicrobia</taxon>
        <taxon>Methanosarcinales</taxon>
        <taxon>ANME-2 cluster</taxon>
        <taxon>Candidatus Syntropharchaeum</taxon>
    </lineage>
</organism>
<protein>
    <recommendedName>
        <fullName evidence="10">Phosphate transport system permease protein</fullName>
    </recommendedName>
</protein>
<feature type="transmembrane region" description="Helical" evidence="9">
    <location>
        <begin position="158"/>
        <end position="183"/>
    </location>
</feature>
<name>A0A1F2P3V2_9EURY</name>
<comment type="subcellular location">
    <subcellularLocation>
        <location evidence="1 9">Cell membrane</location>
        <topology evidence="1 9">Multi-pass membrane protein</topology>
    </subcellularLocation>
</comment>
<evidence type="ECO:0000256" key="2">
    <source>
        <dbReference type="ARBA" id="ARBA00007069"/>
    </source>
</evidence>
<dbReference type="InterPro" id="IPR011864">
    <property type="entry name" value="Phosphate_PstC"/>
</dbReference>
<feature type="transmembrane region" description="Helical" evidence="9">
    <location>
        <begin position="273"/>
        <end position="296"/>
    </location>
</feature>
<evidence type="ECO:0000256" key="3">
    <source>
        <dbReference type="ARBA" id="ARBA00022448"/>
    </source>
</evidence>
<keyword evidence="7 9" id="KW-1133">Transmembrane helix</keyword>
<dbReference type="PANTHER" id="PTHR30425">
    <property type="entry name" value="PHOSPHATE TRANSPORT SYSTEM PERMEASE PROTEIN PST"/>
    <property type="match status" value="1"/>
</dbReference>
<dbReference type="PROSITE" id="PS50928">
    <property type="entry name" value="ABC_TM1"/>
    <property type="match status" value="1"/>
</dbReference>
<dbReference type="Gene3D" id="1.10.3720.10">
    <property type="entry name" value="MetI-like"/>
    <property type="match status" value="1"/>
</dbReference>
<dbReference type="InterPro" id="IPR000515">
    <property type="entry name" value="MetI-like"/>
</dbReference>
<evidence type="ECO:0000256" key="7">
    <source>
        <dbReference type="ARBA" id="ARBA00022989"/>
    </source>
</evidence>
<dbReference type="AlphaFoldDB" id="A0A1F2P3V2"/>
<keyword evidence="4 10" id="KW-1003">Cell membrane</keyword>
<reference evidence="12" key="1">
    <citation type="submission" date="2016-05" db="EMBL/GenBank/DDBJ databases">
        <title>Microbial consortia oxidize butane by reversing methanogenesis.</title>
        <authorList>
            <person name="Laso-Perez R."/>
            <person name="Richter M."/>
            <person name="Wegener G."/>
            <person name="Musat F."/>
        </authorList>
    </citation>
    <scope>NUCLEOTIDE SEQUENCE [LARGE SCALE GENOMIC DNA]</scope>
    <source>
        <strain evidence="12">BOX1</strain>
    </source>
</reference>
<dbReference type="PATRIC" id="fig|1839936.3.peg.1124"/>
<evidence type="ECO:0000256" key="1">
    <source>
        <dbReference type="ARBA" id="ARBA00004651"/>
    </source>
</evidence>
<dbReference type="STRING" id="1839936.SBU_001112"/>
<dbReference type="PANTHER" id="PTHR30425:SF1">
    <property type="entry name" value="PHOSPHATE TRANSPORT SYSTEM PERMEASE PROTEIN PSTC"/>
    <property type="match status" value="1"/>
</dbReference>
<evidence type="ECO:0000256" key="10">
    <source>
        <dbReference type="RuleBase" id="RU363054"/>
    </source>
</evidence>
<feature type="transmembrane region" description="Helical" evidence="9">
    <location>
        <begin position="126"/>
        <end position="146"/>
    </location>
</feature>
<evidence type="ECO:0000259" key="11">
    <source>
        <dbReference type="PROSITE" id="PS50928"/>
    </source>
</evidence>
<comment type="similarity">
    <text evidence="2 10">Belongs to the binding-protein-dependent transport system permease family. CysTW subfamily.</text>
</comment>
<dbReference type="Pfam" id="PF00528">
    <property type="entry name" value="BPD_transp_1"/>
    <property type="match status" value="1"/>
</dbReference>
<feature type="transmembrane region" description="Helical" evidence="9">
    <location>
        <begin position="85"/>
        <end position="106"/>
    </location>
</feature>